<evidence type="ECO:0000313" key="1">
    <source>
        <dbReference type="EMBL" id="BAS27891.1"/>
    </source>
</evidence>
<dbReference type="OrthoDB" id="1683800at2"/>
<keyword evidence="1" id="KW-0946">Virion</keyword>
<dbReference type="RefSeq" id="WP_068137398.1">
    <property type="nucleotide sequence ID" value="NZ_AP014924.1"/>
</dbReference>
<dbReference type="Gene3D" id="1.20.1260.10">
    <property type="match status" value="1"/>
</dbReference>
<keyword evidence="1" id="KW-0167">Capsid protein</keyword>
<reference evidence="2" key="2">
    <citation type="journal article" date="2016" name="Int. J. Syst. Evol. Microbiol.">
        <title>Complete genome sequence and cell structure of Limnochorda pilosa, a Gram-negative spore-former within the phylum Firmicutes.</title>
        <authorList>
            <person name="Watanabe M."/>
            <person name="Kojima H."/>
            <person name="Fukui M."/>
        </authorList>
    </citation>
    <scope>NUCLEOTIDE SEQUENCE [LARGE SCALE GENOMIC DNA]</scope>
    <source>
        <strain evidence="2">HC45</strain>
    </source>
</reference>
<proteinExistence type="predicted"/>
<accession>A0A0K2SL93</accession>
<name>A0A0K2SL93_LIMPI</name>
<reference evidence="2" key="1">
    <citation type="submission" date="2015-07" db="EMBL/GenBank/DDBJ databases">
        <title>Complete genome sequence and phylogenetic analysis of Limnochorda pilosa.</title>
        <authorList>
            <person name="Watanabe M."/>
            <person name="Kojima H."/>
            <person name="Fukui M."/>
        </authorList>
    </citation>
    <scope>NUCLEOTIDE SEQUENCE [LARGE SCALE GENOMIC DNA]</scope>
    <source>
        <strain evidence="2">HC45</strain>
    </source>
</reference>
<dbReference type="KEGG" id="lpil:LIP_2050"/>
<evidence type="ECO:0000313" key="2">
    <source>
        <dbReference type="Proteomes" id="UP000065807"/>
    </source>
</evidence>
<dbReference type="Pfam" id="PF07875">
    <property type="entry name" value="Coat_F"/>
    <property type="match status" value="1"/>
</dbReference>
<protein>
    <submittedName>
        <fullName evidence="1">Coat protein F</fullName>
    </submittedName>
</protein>
<dbReference type="Proteomes" id="UP000065807">
    <property type="component" value="Chromosome"/>
</dbReference>
<dbReference type="InterPro" id="IPR012347">
    <property type="entry name" value="Ferritin-like"/>
</dbReference>
<keyword evidence="2" id="KW-1185">Reference proteome</keyword>
<gene>
    <name evidence="1" type="ORF">LIP_2050</name>
</gene>
<sequence>MLQDKEMAADIQDMLKHQTVAFTRAAIESSDPNIRQAFVQMRSAKERAHWEMYQLNEQKGWYLPAGPADHAEVNRVKGFFQSALDQTAQPALR</sequence>
<organism evidence="1 2">
    <name type="scientific">Limnochorda pilosa</name>
    <dbReference type="NCBI Taxonomy" id="1555112"/>
    <lineage>
        <taxon>Bacteria</taxon>
        <taxon>Bacillati</taxon>
        <taxon>Bacillota</taxon>
        <taxon>Limnochordia</taxon>
        <taxon>Limnochordales</taxon>
        <taxon>Limnochordaceae</taxon>
        <taxon>Limnochorda</taxon>
    </lineage>
</organism>
<dbReference type="EMBL" id="AP014924">
    <property type="protein sequence ID" value="BAS27891.1"/>
    <property type="molecule type" value="Genomic_DNA"/>
</dbReference>
<dbReference type="AlphaFoldDB" id="A0A0K2SL93"/>
<dbReference type="InterPro" id="IPR012851">
    <property type="entry name" value="Spore_coat_CotF-like"/>
</dbReference>